<feature type="domain" description="Glycosyltransferase subfamily 4-like N-terminal" evidence="4">
    <location>
        <begin position="72"/>
        <end position="195"/>
    </location>
</feature>
<feature type="transmembrane region" description="Helical" evidence="2">
    <location>
        <begin position="101"/>
        <end position="121"/>
    </location>
</feature>
<dbReference type="PANTHER" id="PTHR46401">
    <property type="entry name" value="GLYCOSYLTRANSFERASE WBBK-RELATED"/>
    <property type="match status" value="1"/>
</dbReference>
<dbReference type="GO" id="GO:0016757">
    <property type="term" value="F:glycosyltransferase activity"/>
    <property type="evidence" value="ECO:0007669"/>
    <property type="project" value="InterPro"/>
</dbReference>
<reference evidence="5 6" key="1">
    <citation type="submission" date="2018-06" db="EMBL/GenBank/DDBJ databases">
        <title>Genomic Encyclopedia of Type Strains, Phase IV (KMG-IV): sequencing the most valuable type-strain genomes for metagenomic binning, comparative biology and taxonomic classification.</title>
        <authorList>
            <person name="Goeker M."/>
        </authorList>
    </citation>
    <scope>NUCLEOTIDE SEQUENCE [LARGE SCALE GENOMIC DNA]</scope>
    <source>
        <strain evidence="5 6">DSM 5</strain>
    </source>
</reference>
<dbReference type="EMBL" id="QKZI01000002">
    <property type="protein sequence ID" value="PZX05940.1"/>
    <property type="molecule type" value="Genomic_DNA"/>
</dbReference>
<dbReference type="PANTHER" id="PTHR46401:SF2">
    <property type="entry name" value="GLYCOSYLTRANSFERASE WBBK-RELATED"/>
    <property type="match status" value="1"/>
</dbReference>
<dbReference type="CDD" id="cd03794">
    <property type="entry name" value="GT4_WbuB-like"/>
    <property type="match status" value="1"/>
</dbReference>
<proteinExistence type="predicted"/>
<keyword evidence="1 5" id="KW-0808">Transferase</keyword>
<feature type="domain" description="Glycosyl transferase family 1" evidence="3">
    <location>
        <begin position="209"/>
        <end position="378"/>
    </location>
</feature>
<keyword evidence="2" id="KW-0812">Transmembrane</keyword>
<sequence length="408" mass="47551">MKNILFIWTEGFDTPGPSNHLISSLIEDMLENEFKINLIQSRRNKGTDEIPNTLRDKKNLYVKSVERKVISKNSFVQRYLEEAQFAFRCFFKWRKMKDIDAVFVGSCPTVIFTILLLRLFMKKPILYSVQDLWPGSAVNSEVLSNSFIASIFYKLQKIAYKNSDVLTVISEDMKTKVMEQGVPKEKIYPIVNWFDDRSVHEVSWEENRFVKKYNLSRDKFYVQYAGTMGYVFDYKMVLEVAELLKEYKDIEFQMIGQGSQKDAFMKEKENRGINNILFYPLEPQEMVSDVYSTCSICMIPLKKGIIGNSVPSKAGLLMACNRTIVNSVDKDSDYYKMFFENDMGLSASNENPKGVADAILDLYNDNEMREQLAKNGHEFGKQYYSRSVNTKKFINLFEKMVKIERKKK</sequence>
<keyword evidence="2" id="KW-1133">Transmembrane helix</keyword>
<accession>A0A2W7N7M7</accession>
<dbReference type="GO" id="GO:0009103">
    <property type="term" value="P:lipopolysaccharide biosynthetic process"/>
    <property type="evidence" value="ECO:0007669"/>
    <property type="project" value="TreeGrafter"/>
</dbReference>
<organism evidence="5 6">
    <name type="scientific">Psychrobacillus insolitus</name>
    <dbReference type="NCBI Taxonomy" id="1461"/>
    <lineage>
        <taxon>Bacteria</taxon>
        <taxon>Bacillati</taxon>
        <taxon>Bacillota</taxon>
        <taxon>Bacilli</taxon>
        <taxon>Bacillales</taxon>
        <taxon>Bacillaceae</taxon>
        <taxon>Psychrobacillus</taxon>
    </lineage>
</organism>
<dbReference type="SUPFAM" id="SSF53756">
    <property type="entry name" value="UDP-Glycosyltransferase/glycogen phosphorylase"/>
    <property type="match status" value="1"/>
</dbReference>
<dbReference type="InterPro" id="IPR001296">
    <property type="entry name" value="Glyco_trans_1"/>
</dbReference>
<dbReference type="RefSeq" id="WP_170122349.1">
    <property type="nucleotide sequence ID" value="NZ_QKZI01000002.1"/>
</dbReference>
<evidence type="ECO:0000259" key="4">
    <source>
        <dbReference type="Pfam" id="PF13439"/>
    </source>
</evidence>
<evidence type="ECO:0000313" key="5">
    <source>
        <dbReference type="EMBL" id="PZX05940.1"/>
    </source>
</evidence>
<dbReference type="InterPro" id="IPR028098">
    <property type="entry name" value="Glyco_trans_4-like_N"/>
</dbReference>
<dbReference type="AlphaFoldDB" id="A0A2W7N7M7"/>
<evidence type="ECO:0000256" key="2">
    <source>
        <dbReference type="SAM" id="Phobius"/>
    </source>
</evidence>
<dbReference type="Gene3D" id="3.40.50.2000">
    <property type="entry name" value="Glycogen Phosphorylase B"/>
    <property type="match status" value="2"/>
</dbReference>
<evidence type="ECO:0000313" key="6">
    <source>
        <dbReference type="Proteomes" id="UP000248646"/>
    </source>
</evidence>
<evidence type="ECO:0000259" key="3">
    <source>
        <dbReference type="Pfam" id="PF00534"/>
    </source>
</evidence>
<protein>
    <submittedName>
        <fullName evidence="5">Glycosyltransferase involved in cell wall biosynthesis</fullName>
    </submittedName>
</protein>
<dbReference type="Pfam" id="PF00534">
    <property type="entry name" value="Glycos_transf_1"/>
    <property type="match status" value="1"/>
</dbReference>
<comment type="caution">
    <text evidence="5">The sequence shown here is derived from an EMBL/GenBank/DDBJ whole genome shotgun (WGS) entry which is preliminary data.</text>
</comment>
<gene>
    <name evidence="5" type="ORF">C7437_102407</name>
</gene>
<dbReference type="Proteomes" id="UP000248646">
    <property type="component" value="Unassembled WGS sequence"/>
</dbReference>
<dbReference type="Pfam" id="PF13439">
    <property type="entry name" value="Glyco_transf_4"/>
    <property type="match status" value="1"/>
</dbReference>
<keyword evidence="6" id="KW-1185">Reference proteome</keyword>
<keyword evidence="2" id="KW-0472">Membrane</keyword>
<evidence type="ECO:0000256" key="1">
    <source>
        <dbReference type="ARBA" id="ARBA00022679"/>
    </source>
</evidence>
<name>A0A2W7N7M7_9BACI</name>